<gene>
    <name evidence="1" type="ORF">ROA7450_03840</name>
</gene>
<dbReference type="Proteomes" id="UP000193061">
    <property type="component" value="Unassembled WGS sequence"/>
</dbReference>
<protein>
    <submittedName>
        <fullName evidence="1">Uncharacterized protein</fullName>
    </submittedName>
</protein>
<proteinExistence type="predicted"/>
<name>A0A1X7A5A3_9RHOB</name>
<keyword evidence="2" id="KW-1185">Reference proteome</keyword>
<dbReference type="EMBL" id="FWFX01000017">
    <property type="protein sequence ID" value="SLN70606.1"/>
    <property type="molecule type" value="Genomic_DNA"/>
</dbReference>
<sequence length="36" mass="3952">MHLIDQCIEAVSLILAAIRRTTLKPAMSDFSAYGSK</sequence>
<evidence type="ECO:0000313" key="1">
    <source>
        <dbReference type="EMBL" id="SLN70606.1"/>
    </source>
</evidence>
<organism evidence="1 2">
    <name type="scientific">Roseovarius albus</name>
    <dbReference type="NCBI Taxonomy" id="1247867"/>
    <lineage>
        <taxon>Bacteria</taxon>
        <taxon>Pseudomonadati</taxon>
        <taxon>Pseudomonadota</taxon>
        <taxon>Alphaproteobacteria</taxon>
        <taxon>Rhodobacterales</taxon>
        <taxon>Roseobacteraceae</taxon>
        <taxon>Roseovarius</taxon>
    </lineage>
</organism>
<dbReference type="AlphaFoldDB" id="A0A1X7A5A3"/>
<reference evidence="1 2" key="1">
    <citation type="submission" date="2017-03" db="EMBL/GenBank/DDBJ databases">
        <authorList>
            <person name="Afonso C.L."/>
            <person name="Miller P.J."/>
            <person name="Scott M.A."/>
            <person name="Spackman E."/>
            <person name="Goraichik I."/>
            <person name="Dimitrov K.M."/>
            <person name="Suarez D.L."/>
            <person name="Swayne D.E."/>
        </authorList>
    </citation>
    <scope>NUCLEOTIDE SEQUENCE [LARGE SCALE GENOMIC DNA]</scope>
    <source>
        <strain evidence="1 2">CECT 7450</strain>
    </source>
</reference>
<accession>A0A1X7A5A3</accession>
<evidence type="ECO:0000313" key="2">
    <source>
        <dbReference type="Proteomes" id="UP000193061"/>
    </source>
</evidence>